<dbReference type="EMBL" id="JALJOR010000007">
    <property type="protein sequence ID" value="KAK9814230.1"/>
    <property type="molecule type" value="Genomic_DNA"/>
</dbReference>
<evidence type="ECO:0000313" key="1">
    <source>
        <dbReference type="EMBL" id="KAK9814230.1"/>
    </source>
</evidence>
<dbReference type="Pfam" id="PF11267">
    <property type="entry name" value="DUF3067"/>
    <property type="match status" value="1"/>
</dbReference>
<dbReference type="PANTHER" id="PTHR35126:SF1">
    <property type="entry name" value="DUF3067 DOMAIN-CONTAINING PROTEIN"/>
    <property type="match status" value="1"/>
</dbReference>
<dbReference type="InterPro" id="IPR021420">
    <property type="entry name" value="DUF3067"/>
</dbReference>
<name>A0AAW1PWS0_9CHLO</name>
<reference evidence="1 2" key="1">
    <citation type="journal article" date="2024" name="Nat. Commun.">
        <title>Phylogenomics reveals the evolutionary origins of lichenization in chlorophyte algae.</title>
        <authorList>
            <person name="Puginier C."/>
            <person name="Libourel C."/>
            <person name="Otte J."/>
            <person name="Skaloud P."/>
            <person name="Haon M."/>
            <person name="Grisel S."/>
            <person name="Petersen M."/>
            <person name="Berrin J.G."/>
            <person name="Delaux P.M."/>
            <person name="Dal Grande F."/>
            <person name="Keller J."/>
        </authorList>
    </citation>
    <scope>NUCLEOTIDE SEQUENCE [LARGE SCALE GENOMIC DNA]</scope>
    <source>
        <strain evidence="1 2">SAG 2043</strain>
    </source>
</reference>
<comment type="caution">
    <text evidence="1">The sequence shown here is derived from an EMBL/GenBank/DDBJ whole genome shotgun (WGS) entry which is preliminary data.</text>
</comment>
<keyword evidence="2" id="KW-1185">Reference proteome</keyword>
<dbReference type="AlphaFoldDB" id="A0AAW1PWS0"/>
<protein>
    <submittedName>
        <fullName evidence="1">Uncharacterized protein</fullName>
    </submittedName>
</protein>
<gene>
    <name evidence="1" type="ORF">WJX72_002603</name>
</gene>
<sequence>MREDSSGDEVSAAFTRELQARQEASSSHALEAVEARGFDGRQLLAILQDKFGRSYDVCLVQRQVVGKMFIAFNIMWKYREQRSFGMTEQEYMDRLENAAAALRAWGAVKTVKDQVAAVKQRPRVGKAVSIILDVDEQTVRDWFAT</sequence>
<organism evidence="1 2">
    <name type="scientific">[Myrmecia] bisecta</name>
    <dbReference type="NCBI Taxonomy" id="41462"/>
    <lineage>
        <taxon>Eukaryota</taxon>
        <taxon>Viridiplantae</taxon>
        <taxon>Chlorophyta</taxon>
        <taxon>core chlorophytes</taxon>
        <taxon>Trebouxiophyceae</taxon>
        <taxon>Trebouxiales</taxon>
        <taxon>Trebouxiaceae</taxon>
        <taxon>Myrmecia</taxon>
    </lineage>
</organism>
<dbReference type="Gene3D" id="3.30.428.40">
    <property type="entry name" value="Protein of unknown function DUF3067"/>
    <property type="match status" value="1"/>
</dbReference>
<proteinExistence type="predicted"/>
<dbReference type="Proteomes" id="UP001489004">
    <property type="component" value="Unassembled WGS sequence"/>
</dbReference>
<evidence type="ECO:0000313" key="2">
    <source>
        <dbReference type="Proteomes" id="UP001489004"/>
    </source>
</evidence>
<accession>A0AAW1PWS0</accession>
<dbReference type="PANTHER" id="PTHR35126">
    <property type="entry name" value="SLR0598 PROTEIN"/>
    <property type="match status" value="1"/>
</dbReference>